<dbReference type="InterPro" id="IPR013815">
    <property type="entry name" value="ATP_grasp_subdomain_1"/>
</dbReference>
<feature type="non-terminal residue" evidence="4">
    <location>
        <position position="800"/>
    </location>
</feature>
<dbReference type="PROSITE" id="PS50975">
    <property type="entry name" value="ATP_GRASP"/>
    <property type="match status" value="1"/>
</dbReference>
<dbReference type="SUPFAM" id="SSF56059">
    <property type="entry name" value="Glutathione synthetase ATP-binding domain-like"/>
    <property type="match status" value="1"/>
</dbReference>
<dbReference type="GO" id="GO:0018169">
    <property type="term" value="F:ribosomal S6-glutamic acid ligase activity"/>
    <property type="evidence" value="ECO:0007669"/>
    <property type="project" value="TreeGrafter"/>
</dbReference>
<dbReference type="Pfam" id="PF02786">
    <property type="entry name" value="CPSase_L_D2"/>
    <property type="match status" value="1"/>
</dbReference>
<evidence type="ECO:0000313" key="5">
    <source>
        <dbReference type="Proteomes" id="UP000824151"/>
    </source>
</evidence>
<keyword evidence="1" id="KW-0547">Nucleotide-binding</keyword>
<dbReference type="Proteomes" id="UP000824151">
    <property type="component" value="Unassembled WGS sequence"/>
</dbReference>
<dbReference type="InterPro" id="IPR011761">
    <property type="entry name" value="ATP-grasp"/>
</dbReference>
<dbReference type="PANTHER" id="PTHR21621:SF0">
    <property type="entry name" value="BETA-CITRYLGLUTAMATE SYNTHASE B-RELATED"/>
    <property type="match status" value="1"/>
</dbReference>
<evidence type="ECO:0000259" key="3">
    <source>
        <dbReference type="PROSITE" id="PS50975"/>
    </source>
</evidence>
<dbReference type="GO" id="GO:0005737">
    <property type="term" value="C:cytoplasm"/>
    <property type="evidence" value="ECO:0007669"/>
    <property type="project" value="TreeGrafter"/>
</dbReference>
<reference evidence="4" key="1">
    <citation type="journal article" date="2021" name="PeerJ">
        <title>Extensive microbial diversity within the chicken gut microbiome revealed by metagenomics and culture.</title>
        <authorList>
            <person name="Gilroy R."/>
            <person name="Ravi A."/>
            <person name="Getino M."/>
            <person name="Pursley I."/>
            <person name="Horton D.L."/>
            <person name="Alikhan N.F."/>
            <person name="Baker D."/>
            <person name="Gharbi K."/>
            <person name="Hall N."/>
            <person name="Watson M."/>
            <person name="Adriaenssens E.M."/>
            <person name="Foster-Nyarko E."/>
            <person name="Jarju S."/>
            <person name="Secka A."/>
            <person name="Antonio M."/>
            <person name="Oren A."/>
            <person name="Chaudhuri R.R."/>
            <person name="La Ragione R."/>
            <person name="Hildebrand F."/>
            <person name="Pallen M.J."/>
        </authorList>
    </citation>
    <scope>NUCLEOTIDE SEQUENCE</scope>
    <source>
        <strain evidence="4">ChiHejej3B27-3195</strain>
    </source>
</reference>
<dbReference type="AlphaFoldDB" id="A0A9D1UUK9"/>
<evidence type="ECO:0000313" key="4">
    <source>
        <dbReference type="EMBL" id="HIX00676.1"/>
    </source>
</evidence>
<dbReference type="EMBL" id="DXGD01000409">
    <property type="protein sequence ID" value="HIX00676.1"/>
    <property type="molecule type" value="Genomic_DNA"/>
</dbReference>
<dbReference type="GO" id="GO:0009432">
    <property type="term" value="P:SOS response"/>
    <property type="evidence" value="ECO:0007669"/>
    <property type="project" value="TreeGrafter"/>
</dbReference>
<dbReference type="GO" id="GO:0005524">
    <property type="term" value="F:ATP binding"/>
    <property type="evidence" value="ECO:0007669"/>
    <property type="project" value="UniProtKB-UniRule"/>
</dbReference>
<proteinExistence type="predicted"/>
<protein>
    <recommendedName>
        <fullName evidence="3">ATP-grasp domain-containing protein</fullName>
    </recommendedName>
</protein>
<evidence type="ECO:0000256" key="1">
    <source>
        <dbReference type="PROSITE-ProRule" id="PRU00409"/>
    </source>
</evidence>
<dbReference type="InterPro" id="IPR005479">
    <property type="entry name" value="CPAse_ATP-bd"/>
</dbReference>
<gene>
    <name evidence="4" type="ORF">H9871_11105</name>
</gene>
<dbReference type="GO" id="GO:0046872">
    <property type="term" value="F:metal ion binding"/>
    <property type="evidence" value="ECO:0007669"/>
    <property type="project" value="InterPro"/>
</dbReference>
<keyword evidence="1" id="KW-0067">ATP-binding</keyword>
<feature type="domain" description="ATP-grasp" evidence="3">
    <location>
        <begin position="260"/>
        <end position="537"/>
    </location>
</feature>
<accession>A0A9D1UUK9</accession>
<organism evidence="4 5">
    <name type="scientific">Candidatus Nesterenkonia stercoripullorum</name>
    <dbReference type="NCBI Taxonomy" id="2838701"/>
    <lineage>
        <taxon>Bacteria</taxon>
        <taxon>Bacillati</taxon>
        <taxon>Actinomycetota</taxon>
        <taxon>Actinomycetes</taxon>
        <taxon>Micrococcales</taxon>
        <taxon>Micrococcaceae</taxon>
        <taxon>Nesterenkonia</taxon>
    </lineage>
</organism>
<dbReference type="Gene3D" id="3.30.470.20">
    <property type="entry name" value="ATP-grasp fold, B domain"/>
    <property type="match status" value="1"/>
</dbReference>
<name>A0A9D1UUK9_9MICC</name>
<evidence type="ECO:0000256" key="2">
    <source>
        <dbReference type="SAM" id="MobiDB-lite"/>
    </source>
</evidence>
<sequence length="800" mass="84958">MRPALSIDRSHVIAYTPAQQKGAPSHAPRNHPVYRVYLHASTPGGTKLVGMGESQHESPPAREDERGAWNAVTAAGASVVGRADAGIQDATKWAREVTPSPRKGGTGATTRLRRAAGRVLGTRQSHDPAISAVAAAYADLVAQHQGTPRDGLGDSETYTALLPRVSRHAWYPRPPAVLSPEGHSANEFDSRDYYRIPGVTAGSIVLLASAIGHGLDTLRTGRKELAIDIGQDRPLHFRGIRPESSSRIHVPYTENKQLAREYLERSGAPIPIGRAFSVNAVEDAVAYAETLGYPVVVKPLAGYGGKGVVSGITEEDGVRWAIGQLRPHQNPHENPDDAADDDPKGGTDGGTAARCIVEKHIEGHDYRILVSHGEVVSIVQRRPPSVTGDGMRTVAELVLEKNYLRAHNPYTRAHQITCDEKAAYILGRADMDWSSVPADGQAVKLGSAANLAQGGDSSEVLDETHPSIIEAALRGVEAIPGLQLSGVDFLIPDHRLPLEEQLGGICELNTSPELLTNQLPMFGPVQPVADRILRSVAAGRGAELGPRMQSVRVRIEADEAPTPDELLAEAVERADRLGLVLDNVRSGEGRLSFEVIGLAERIAALSAGVFMTRTRAWPATVRTYTLGECPETAAGSDADAAGYDAATGWSRAVRPAAAQSAHRVVPADQHSGMERSGTGIDPQAIDPQAIDPQAIDAVWPRPAPSPDGASSSAEGHSALAPRRPGQTSRLLEACALGMGLSTTRISGTGFTVGTQKHQAVVAFQGTLSSETSRAADHATSDRMARRALLQDRDVPVPRAV</sequence>
<dbReference type="Gene3D" id="3.30.1490.20">
    <property type="entry name" value="ATP-grasp fold, A domain"/>
    <property type="match status" value="1"/>
</dbReference>
<feature type="region of interest" description="Disordered" evidence="2">
    <location>
        <begin position="326"/>
        <end position="351"/>
    </location>
</feature>
<comment type="caution">
    <text evidence="4">The sequence shown here is derived from an EMBL/GenBank/DDBJ whole genome shotgun (WGS) entry which is preliminary data.</text>
</comment>
<reference evidence="4" key="2">
    <citation type="submission" date="2021-04" db="EMBL/GenBank/DDBJ databases">
        <authorList>
            <person name="Gilroy R."/>
        </authorList>
    </citation>
    <scope>NUCLEOTIDE SEQUENCE</scope>
    <source>
        <strain evidence="4">ChiHejej3B27-3195</strain>
    </source>
</reference>
<feature type="region of interest" description="Disordered" evidence="2">
    <location>
        <begin position="663"/>
        <end position="725"/>
    </location>
</feature>
<dbReference type="PANTHER" id="PTHR21621">
    <property type="entry name" value="RIBOSOMAL PROTEIN S6 MODIFICATION PROTEIN"/>
    <property type="match status" value="1"/>
</dbReference>
<feature type="compositionally biased region" description="Basic and acidic residues" evidence="2">
    <location>
        <begin position="330"/>
        <end position="345"/>
    </location>
</feature>